<gene>
    <name evidence="1" type="ORF">GCM10022224_094950</name>
</gene>
<accession>A0ABP7E9Z1</accession>
<evidence type="ECO:0000313" key="1">
    <source>
        <dbReference type="EMBL" id="GAA3714323.1"/>
    </source>
</evidence>
<comment type="caution">
    <text evidence="1">The sequence shown here is derived from an EMBL/GenBank/DDBJ whole genome shotgun (WGS) entry which is preliminary data.</text>
</comment>
<name>A0ABP7E9Z1_9ACTN</name>
<dbReference type="EMBL" id="BAAAZP010000224">
    <property type="protein sequence ID" value="GAA3714323.1"/>
    <property type="molecule type" value="Genomic_DNA"/>
</dbReference>
<dbReference type="Proteomes" id="UP001500902">
    <property type="component" value="Unassembled WGS sequence"/>
</dbReference>
<organism evidence="1 2">
    <name type="scientific">Nonomuraea antimicrobica</name>
    <dbReference type="NCBI Taxonomy" id="561173"/>
    <lineage>
        <taxon>Bacteria</taxon>
        <taxon>Bacillati</taxon>
        <taxon>Actinomycetota</taxon>
        <taxon>Actinomycetes</taxon>
        <taxon>Streptosporangiales</taxon>
        <taxon>Streptosporangiaceae</taxon>
        <taxon>Nonomuraea</taxon>
    </lineage>
</organism>
<reference evidence="2" key="1">
    <citation type="journal article" date="2019" name="Int. J. Syst. Evol. Microbiol.">
        <title>The Global Catalogue of Microorganisms (GCM) 10K type strain sequencing project: providing services to taxonomists for standard genome sequencing and annotation.</title>
        <authorList>
            <consortium name="The Broad Institute Genomics Platform"/>
            <consortium name="The Broad Institute Genome Sequencing Center for Infectious Disease"/>
            <person name="Wu L."/>
            <person name="Ma J."/>
        </authorList>
    </citation>
    <scope>NUCLEOTIDE SEQUENCE [LARGE SCALE GENOMIC DNA]</scope>
    <source>
        <strain evidence="2">JCM 16904</strain>
    </source>
</reference>
<proteinExistence type="predicted"/>
<sequence>MRARTLLLAGGATTLIAVAISLGGTGAVRSGGQQNAPSQASAVLRNVTDNGLPTTLKTVAVSAGETAASCAGWASRGAPVRS</sequence>
<keyword evidence="2" id="KW-1185">Reference proteome</keyword>
<evidence type="ECO:0000313" key="2">
    <source>
        <dbReference type="Proteomes" id="UP001500902"/>
    </source>
</evidence>
<protein>
    <submittedName>
        <fullName evidence="1">Uncharacterized protein</fullName>
    </submittedName>
</protein>